<dbReference type="Pfam" id="PF02627">
    <property type="entry name" value="CMD"/>
    <property type="match status" value="1"/>
</dbReference>
<reference evidence="4 5" key="1">
    <citation type="submission" date="2016-10" db="EMBL/GenBank/DDBJ databases">
        <authorList>
            <person name="Varghese N."/>
            <person name="Submissions S."/>
        </authorList>
    </citation>
    <scope>NUCLEOTIDE SEQUENCE [LARGE SCALE GENOMIC DNA]</scope>
    <source>
        <strain evidence="5">ATCC 20501</strain>
        <strain evidence="3 4">CGMCC 4.3529</strain>
    </source>
</reference>
<dbReference type="InterPro" id="IPR029032">
    <property type="entry name" value="AhpD-like"/>
</dbReference>
<dbReference type="EMBL" id="FNVB01000003">
    <property type="protein sequence ID" value="SEG41151.1"/>
    <property type="molecule type" value="Genomic_DNA"/>
</dbReference>
<dbReference type="InterPro" id="IPR003779">
    <property type="entry name" value="CMD-like"/>
</dbReference>
<protein>
    <submittedName>
        <fullName evidence="2">Alkylhydroperoxidase AhpD family core domain-containing protein</fullName>
    </submittedName>
</protein>
<dbReference type="Gene3D" id="1.20.1290.10">
    <property type="entry name" value="AhpD-like"/>
    <property type="match status" value="1"/>
</dbReference>
<evidence type="ECO:0000313" key="4">
    <source>
        <dbReference type="Proteomes" id="UP000199690"/>
    </source>
</evidence>
<evidence type="ECO:0000259" key="1">
    <source>
        <dbReference type="Pfam" id="PF02627"/>
    </source>
</evidence>
<dbReference type="PANTHER" id="PTHR35446:SF2">
    <property type="entry name" value="CARBOXYMUCONOLACTONE DECARBOXYLASE-LIKE DOMAIN-CONTAINING PROTEIN"/>
    <property type="match status" value="1"/>
</dbReference>
<dbReference type="RefSeq" id="WP_093355553.1">
    <property type="nucleotide sequence ID" value="NZ_FNVB01000003.1"/>
</dbReference>
<proteinExistence type="predicted"/>
<accession>A0A1I1Y9H3</accession>
<accession>A0A1H5ZY71</accession>
<dbReference type="SUPFAM" id="SSF69118">
    <property type="entry name" value="AhpD-like"/>
    <property type="match status" value="1"/>
</dbReference>
<dbReference type="AlphaFoldDB" id="A0A1H5ZY71"/>
<dbReference type="Proteomes" id="UP000236729">
    <property type="component" value="Unassembled WGS sequence"/>
</dbReference>
<keyword evidence="2" id="KW-0560">Oxidoreductase</keyword>
<dbReference type="SMR" id="A0A1H5ZY71"/>
<evidence type="ECO:0000313" key="2">
    <source>
        <dbReference type="EMBL" id="SEG41151.1"/>
    </source>
</evidence>
<name>A0A1H5ZY71_9PSEU</name>
<organism evidence="2 5">
    <name type="scientific">Saccharopolyspora kobensis</name>
    <dbReference type="NCBI Taxonomy" id="146035"/>
    <lineage>
        <taxon>Bacteria</taxon>
        <taxon>Bacillati</taxon>
        <taxon>Actinomycetota</taxon>
        <taxon>Actinomycetes</taxon>
        <taxon>Pseudonocardiales</taxon>
        <taxon>Pseudonocardiaceae</taxon>
        <taxon>Saccharopolyspora</taxon>
    </lineage>
</organism>
<feature type="domain" description="Carboxymuconolactone decarboxylase-like" evidence="1">
    <location>
        <begin position="41"/>
        <end position="117"/>
    </location>
</feature>
<reference evidence="2" key="2">
    <citation type="submission" date="2016-10" db="EMBL/GenBank/DDBJ databases">
        <authorList>
            <person name="de Groot N.N."/>
        </authorList>
    </citation>
    <scope>NUCLEOTIDE SEQUENCE [LARGE SCALE GENOMIC DNA]</scope>
    <source>
        <strain evidence="2">ATCC 20501</strain>
    </source>
</reference>
<evidence type="ECO:0000313" key="3">
    <source>
        <dbReference type="EMBL" id="SFE15982.1"/>
    </source>
</evidence>
<dbReference type="GO" id="GO:0051920">
    <property type="term" value="F:peroxiredoxin activity"/>
    <property type="evidence" value="ECO:0007669"/>
    <property type="project" value="InterPro"/>
</dbReference>
<dbReference type="EMBL" id="FOME01000009">
    <property type="protein sequence ID" value="SFE15982.1"/>
    <property type="molecule type" value="Genomic_DNA"/>
</dbReference>
<keyword evidence="2" id="KW-0575">Peroxidase</keyword>
<evidence type="ECO:0000313" key="5">
    <source>
        <dbReference type="Proteomes" id="UP000236729"/>
    </source>
</evidence>
<dbReference type="PANTHER" id="PTHR35446">
    <property type="entry name" value="SI:CH211-175M2.5"/>
    <property type="match status" value="1"/>
</dbReference>
<gene>
    <name evidence="2" type="ORF">SAMN02982929_02047</name>
    <name evidence="3" type="ORF">SAMN05216506_109108</name>
</gene>
<sequence>MRRLTALEPIDAPAASREQLEEIVARHGSAGEMIRTMAHSPALLQGYLSFSRAVKRTKLPRALSEKISLAVQEWLGCETCSNAHAEAAKAIGLSDADIALARQATATDPREAALLTFALKVLAEPAAISDEEISDLAAHGWRERTIADVIALVVLNQLTGTFNLVAGI</sequence>
<dbReference type="Proteomes" id="UP000199690">
    <property type="component" value="Unassembled WGS sequence"/>
</dbReference>
<keyword evidence="4" id="KW-1185">Reference proteome</keyword>